<protein>
    <submittedName>
        <fullName evidence="1">Uncharacterized protein</fullName>
    </submittedName>
</protein>
<name>S5WBC4_9CAUD</name>
<keyword evidence="2" id="KW-1185">Reference proteome</keyword>
<reference evidence="1 2" key="1">
    <citation type="journal article" date="2014" name="Genome Announc.">
        <title>Complete Genome Sequence of the Novel Giant Pseudomonas Phage PaBG.</title>
        <authorList>
            <person name="Sykilinda N.N."/>
            <person name="Bondar A.A."/>
            <person name="Gorshkova A.S."/>
            <person name="Kurochkina L.P."/>
            <person name="Kulikov E.E."/>
            <person name="Shneider M.M."/>
            <person name="Kadykov V.A."/>
            <person name="Solovjeva N.V."/>
            <person name="Kabilov M.R."/>
            <person name="Mesyanzhinov V.V."/>
            <person name="Vlassov V.V."/>
            <person name="Drukker V.V."/>
            <person name="Miroshnikov K.A."/>
        </authorList>
    </citation>
    <scope>NUCLEOTIDE SEQUENCE [LARGE SCALE GENOMIC DNA]</scope>
</reference>
<gene>
    <name evidence="1" type="ORF">PaBG_00189</name>
</gene>
<evidence type="ECO:0000313" key="2">
    <source>
        <dbReference type="Proteomes" id="UP000015545"/>
    </source>
</evidence>
<accession>S5WBC4</accession>
<dbReference type="EMBL" id="KF147891">
    <property type="protein sequence ID" value="AGS82073.1"/>
    <property type="molecule type" value="Genomic_DNA"/>
</dbReference>
<evidence type="ECO:0000313" key="1">
    <source>
        <dbReference type="EMBL" id="AGS82073.1"/>
    </source>
</evidence>
<proteinExistence type="predicted"/>
<organism evidence="1 2">
    <name type="scientific">Pseudomonas phage PaBG</name>
    <dbReference type="NCBI Taxonomy" id="1335230"/>
    <lineage>
        <taxon>Viruses</taxon>
        <taxon>Duplodnaviria</taxon>
        <taxon>Heunggongvirae</taxon>
        <taxon>Uroviricota</taxon>
        <taxon>Caudoviricetes</taxon>
        <taxon>Baikalvirus</taxon>
        <taxon>Baikalvirus PaBG</taxon>
    </lineage>
</organism>
<dbReference type="Proteomes" id="UP000015545">
    <property type="component" value="Segment"/>
</dbReference>
<sequence>MSSFEHTRQNVTQALRNLQAEGPSFQVQRVTPIGDKFARILGTITASASPEAVRNAVSKLSNKVVPVEGSFAAIASNGITQTVEGIVGVLEQRVVLDESNASGFTAIANTNMYMDSEERLWSLNKTDAGDILIKSHAGDDLEIMNSLMACVASNSVGIQESIPASDRVAQQRIGLQGGDLMAYVSPSLGRTVMGFAVASVDDAHGNDTGLLAVIDRDGNVEQVHRDLVIASVASNDIEFDDTTEMEAVAAGNFSLEFIADYYRKMFIRSPEYFDKFWARFKSHAFM</sequence>
<dbReference type="RefSeq" id="YP_008433520.1">
    <property type="nucleotide sequence ID" value="NC_022096.1"/>
</dbReference>
<dbReference type="KEGG" id="vg:16574875"/>